<reference evidence="1 2" key="1">
    <citation type="submission" date="2018-05" db="EMBL/GenBank/DDBJ databases">
        <title>Genomic Encyclopedia of Type Strains, Phase IV (KMG-IV): sequencing the most valuable type-strain genomes for metagenomic binning, comparative biology and taxonomic classification.</title>
        <authorList>
            <person name="Goeker M."/>
        </authorList>
    </citation>
    <scope>NUCLEOTIDE SEQUENCE [LARGE SCALE GENOMIC DNA]</scope>
    <source>
        <strain evidence="1 2">DSM 7229</strain>
    </source>
</reference>
<sequence>MRDPNNYYELTQFEDSDTSFYIINAITGQEMNHFSCENNSIENDQYALIAQMEPEHFKFKPMTNELRNILTERFANRQ</sequence>
<comment type="caution">
    <text evidence="1">The sequence shown here is derived from an EMBL/GenBank/DDBJ whole genome shotgun (WGS) entry which is preliminary data.</text>
</comment>
<organism evidence="1 2">
    <name type="scientific">Psychrobacter immobilis</name>
    <dbReference type="NCBI Taxonomy" id="498"/>
    <lineage>
        <taxon>Bacteria</taxon>
        <taxon>Pseudomonadati</taxon>
        <taxon>Pseudomonadota</taxon>
        <taxon>Gammaproteobacteria</taxon>
        <taxon>Moraxellales</taxon>
        <taxon>Moraxellaceae</taxon>
        <taxon>Psychrobacter</taxon>
    </lineage>
</organism>
<keyword evidence="2" id="KW-1185">Reference proteome</keyword>
<accession>A0A2V2A510</accession>
<evidence type="ECO:0000313" key="1">
    <source>
        <dbReference type="EMBL" id="PWK14677.1"/>
    </source>
</evidence>
<dbReference type="Proteomes" id="UP000245655">
    <property type="component" value="Unassembled WGS sequence"/>
</dbReference>
<dbReference type="EMBL" id="QGGM01000002">
    <property type="protein sequence ID" value="PWK14677.1"/>
    <property type="molecule type" value="Genomic_DNA"/>
</dbReference>
<name>A0A2V2A510_PSYIM</name>
<dbReference type="RefSeq" id="WP_109589875.1">
    <property type="nucleotide sequence ID" value="NZ_CAJGZY010000002.1"/>
</dbReference>
<gene>
    <name evidence="1" type="ORF">C8D84_102152</name>
</gene>
<proteinExistence type="predicted"/>
<evidence type="ECO:0000313" key="2">
    <source>
        <dbReference type="Proteomes" id="UP000245655"/>
    </source>
</evidence>
<protein>
    <submittedName>
        <fullName evidence="1">Uncharacterized protein</fullName>
    </submittedName>
</protein>
<dbReference type="GeneID" id="60254329"/>
<dbReference type="AlphaFoldDB" id="A0A2V2A510"/>